<evidence type="ECO:0000313" key="8">
    <source>
        <dbReference type="WBParaSite" id="PSAMB.scaffold1039size36810.g10456.t1"/>
    </source>
</evidence>
<dbReference type="WBParaSite" id="PSAMB.scaffold1039size36810.g10456.t1">
    <property type="protein sequence ID" value="PSAMB.scaffold1039size36810.g10456.t1"/>
    <property type="gene ID" value="PSAMB.scaffold1039size36810.g10456"/>
</dbReference>
<organism evidence="7 8">
    <name type="scientific">Plectus sambesii</name>
    <dbReference type="NCBI Taxonomy" id="2011161"/>
    <lineage>
        <taxon>Eukaryota</taxon>
        <taxon>Metazoa</taxon>
        <taxon>Ecdysozoa</taxon>
        <taxon>Nematoda</taxon>
        <taxon>Chromadorea</taxon>
        <taxon>Plectida</taxon>
        <taxon>Plectina</taxon>
        <taxon>Plectoidea</taxon>
        <taxon>Plectidae</taxon>
        <taxon>Plectus</taxon>
    </lineage>
</organism>
<reference evidence="8" key="1">
    <citation type="submission" date="2022-11" db="UniProtKB">
        <authorList>
            <consortium name="WormBaseParasite"/>
        </authorList>
    </citation>
    <scope>IDENTIFICATION</scope>
</reference>
<dbReference type="PANTHER" id="PTHR46383:SF1">
    <property type="entry name" value="ASPARTATE AMINOTRANSFERASE"/>
    <property type="match status" value="1"/>
</dbReference>
<sequence length="398" mass="45233">MLRSDLQNYTAASNLEFNNKIKELIKNGRKIHHFGFGQSPFPIPDCFVEGLKHNAHRNEYLPVQGLRELRTKILDFHKHYDHFEHFSPDHIVMGVGSKEILFLAMNVFGGEVLLPCPSWTSYLSQSHLAGRKSLLIPTYFEDKFIPRADVIEKARKILFLCRDVCKKHNIIVISDEIYARLQYDGHYESIANFYPQGTIVTTGFSKWASAGGWRTGYGMFPQELLPFFEAVASGGSHTFTCSPAPMQYALVEGLDHKDELESYMVHCRKILQSAGLFTHRELLAAGAKGHAPESAYYFMPDFDPIRARLQERGMNSGIEMCDKMLEEADVALMPCDPYFLRPAEELSTRFCFINFDGADGLKKSQEMGANADIDDAFIRRHCAPLIEGVQALTKWMKQ</sequence>
<dbReference type="GO" id="GO:0030170">
    <property type="term" value="F:pyridoxal phosphate binding"/>
    <property type="evidence" value="ECO:0007669"/>
    <property type="project" value="InterPro"/>
</dbReference>
<dbReference type="GO" id="GO:0006520">
    <property type="term" value="P:amino acid metabolic process"/>
    <property type="evidence" value="ECO:0007669"/>
    <property type="project" value="InterPro"/>
</dbReference>
<dbReference type="InterPro" id="IPR015421">
    <property type="entry name" value="PyrdxlP-dep_Trfase_major"/>
</dbReference>
<evidence type="ECO:0000256" key="2">
    <source>
        <dbReference type="ARBA" id="ARBA00007441"/>
    </source>
</evidence>
<dbReference type="Proteomes" id="UP000887566">
    <property type="component" value="Unplaced"/>
</dbReference>
<proteinExistence type="inferred from homology"/>
<dbReference type="Gene3D" id="3.40.640.10">
    <property type="entry name" value="Type I PLP-dependent aspartate aminotransferase-like (Major domain)"/>
    <property type="match status" value="2"/>
</dbReference>
<accession>A0A914UIE4</accession>
<dbReference type="InterPro" id="IPR015424">
    <property type="entry name" value="PyrdxlP-dep_Trfase"/>
</dbReference>
<protein>
    <submittedName>
        <fullName evidence="8">Aminotransferase class I/classII domain-containing protein</fullName>
    </submittedName>
</protein>
<dbReference type="SUPFAM" id="SSF53383">
    <property type="entry name" value="PLP-dependent transferases"/>
    <property type="match status" value="1"/>
</dbReference>
<evidence type="ECO:0000256" key="4">
    <source>
        <dbReference type="ARBA" id="ARBA00022679"/>
    </source>
</evidence>
<dbReference type="PANTHER" id="PTHR46383">
    <property type="entry name" value="ASPARTATE AMINOTRANSFERASE"/>
    <property type="match status" value="1"/>
</dbReference>
<keyword evidence="3" id="KW-0032">Aminotransferase</keyword>
<feature type="domain" description="Aminotransferase class I/classII large" evidence="6">
    <location>
        <begin position="163"/>
        <end position="352"/>
    </location>
</feature>
<comment type="similarity">
    <text evidence="2">Belongs to the class-I pyridoxal-phosphate-dependent aminotransferase family.</text>
</comment>
<dbReference type="CDD" id="cd00609">
    <property type="entry name" value="AAT_like"/>
    <property type="match status" value="1"/>
</dbReference>
<evidence type="ECO:0000256" key="1">
    <source>
        <dbReference type="ARBA" id="ARBA00001933"/>
    </source>
</evidence>
<dbReference type="AlphaFoldDB" id="A0A914UIE4"/>
<feature type="domain" description="Aminotransferase class I/classII large" evidence="6">
    <location>
        <begin position="37"/>
        <end position="153"/>
    </location>
</feature>
<evidence type="ECO:0000313" key="7">
    <source>
        <dbReference type="Proteomes" id="UP000887566"/>
    </source>
</evidence>
<comment type="cofactor">
    <cofactor evidence="1">
        <name>pyridoxal 5'-phosphate</name>
        <dbReference type="ChEBI" id="CHEBI:597326"/>
    </cofactor>
</comment>
<evidence type="ECO:0000256" key="3">
    <source>
        <dbReference type="ARBA" id="ARBA00022576"/>
    </source>
</evidence>
<keyword evidence="7" id="KW-1185">Reference proteome</keyword>
<dbReference type="InterPro" id="IPR004839">
    <property type="entry name" value="Aminotransferase_I/II_large"/>
</dbReference>
<evidence type="ECO:0000256" key="5">
    <source>
        <dbReference type="ARBA" id="ARBA00022898"/>
    </source>
</evidence>
<dbReference type="GO" id="GO:0008483">
    <property type="term" value="F:transaminase activity"/>
    <property type="evidence" value="ECO:0007669"/>
    <property type="project" value="UniProtKB-KW"/>
</dbReference>
<name>A0A914UIE4_9BILA</name>
<evidence type="ECO:0000259" key="6">
    <source>
        <dbReference type="Pfam" id="PF00155"/>
    </source>
</evidence>
<dbReference type="Pfam" id="PF00155">
    <property type="entry name" value="Aminotran_1_2"/>
    <property type="match status" value="2"/>
</dbReference>
<dbReference type="InterPro" id="IPR050596">
    <property type="entry name" value="AspAT/PAT-like"/>
</dbReference>
<keyword evidence="5" id="KW-0663">Pyridoxal phosphate</keyword>
<keyword evidence="4" id="KW-0808">Transferase</keyword>